<evidence type="ECO:0000313" key="4">
    <source>
        <dbReference type="EMBL" id="ADH84956.1"/>
    </source>
</evidence>
<evidence type="ECO:0000256" key="1">
    <source>
        <dbReference type="ARBA" id="ARBA00022737"/>
    </source>
</evidence>
<dbReference type="CDD" id="cd04584">
    <property type="entry name" value="CBS_pair_AcuB_like"/>
    <property type="match status" value="1"/>
</dbReference>
<dbReference type="PROSITE" id="PS51371">
    <property type="entry name" value="CBS"/>
    <property type="match status" value="2"/>
</dbReference>
<dbReference type="eggNOG" id="COG0517">
    <property type="taxonomic scope" value="Bacteria"/>
</dbReference>
<dbReference type="Pfam" id="PF00571">
    <property type="entry name" value="CBS"/>
    <property type="match status" value="2"/>
</dbReference>
<proteinExistence type="predicted"/>
<feature type="domain" description="CBS" evidence="3">
    <location>
        <begin position="81"/>
        <end position="137"/>
    </location>
</feature>
<dbReference type="AlphaFoldDB" id="D6Z6J7"/>
<dbReference type="PANTHER" id="PTHR48108:SF34">
    <property type="entry name" value="CBS DOMAIN-CONTAINING PROTEIN YHCV"/>
    <property type="match status" value="1"/>
</dbReference>
<protein>
    <submittedName>
        <fullName evidence="4">CBS domain containing membrane protein</fullName>
    </submittedName>
</protein>
<keyword evidence="1" id="KW-0677">Repeat</keyword>
<dbReference type="InterPro" id="IPR000644">
    <property type="entry name" value="CBS_dom"/>
</dbReference>
<name>D6Z6J7_DESAT</name>
<keyword evidence="5" id="KW-1185">Reference proteome</keyword>
<evidence type="ECO:0000313" key="5">
    <source>
        <dbReference type="Proteomes" id="UP000001508"/>
    </source>
</evidence>
<accession>D6Z6J7</accession>
<dbReference type="Proteomes" id="UP000001508">
    <property type="component" value="Chromosome"/>
</dbReference>
<dbReference type="EMBL" id="CP001940">
    <property type="protein sequence ID" value="ADH84956.1"/>
    <property type="molecule type" value="Genomic_DNA"/>
</dbReference>
<dbReference type="STRING" id="589865.DaAHT2_0245"/>
<keyword evidence="2" id="KW-0129">CBS domain</keyword>
<dbReference type="HOGENOM" id="CLU_040681_6_0_7"/>
<organism evidence="4 5">
    <name type="scientific">Desulfurivibrio alkaliphilus (strain DSM 19089 / UNIQEM U267 / AHT2)</name>
    <dbReference type="NCBI Taxonomy" id="589865"/>
    <lineage>
        <taxon>Bacteria</taxon>
        <taxon>Pseudomonadati</taxon>
        <taxon>Thermodesulfobacteriota</taxon>
        <taxon>Desulfobulbia</taxon>
        <taxon>Desulfobulbales</taxon>
        <taxon>Desulfobulbaceae</taxon>
        <taxon>Desulfurivibrio</taxon>
    </lineage>
</organism>
<dbReference type="OrthoDB" id="9802114at2"/>
<dbReference type="SMART" id="SM00116">
    <property type="entry name" value="CBS"/>
    <property type="match status" value="2"/>
</dbReference>
<sequence>MLIEDWMAKNVLTVDENTSLMRATRIMKENNIRRLPVVSHGKLIGIVTDRDVKDASPSKTATLDIHELYYLLSEMKVKDVMTASPLTLKGKDSLELAAVIMLEDKISGLPVVDESGRLTGLLSETDLLRAFVRSTGIKDGSRRYVFDLPDAAGSVTRVMESLRQYDARVISILTSFEDAPEGQKRVSIRITMDDAARAEELHQDLLAKFTVVDFGIDDIKNRPRKKQS</sequence>
<reference evidence="5" key="1">
    <citation type="submission" date="2010-02" db="EMBL/GenBank/DDBJ databases">
        <title>Complete sequence of Desulfurivibrio alkaliphilus AHT2.</title>
        <authorList>
            <consortium name="US DOE Joint Genome Institute"/>
            <person name="Pitluck S."/>
            <person name="Chertkov O."/>
            <person name="Detter J.C."/>
            <person name="Han C."/>
            <person name="Tapia R."/>
            <person name="Larimer F."/>
            <person name="Land M."/>
            <person name="Hauser L."/>
            <person name="Kyrpides N."/>
            <person name="Mikhailova N."/>
            <person name="Sorokin D.Y."/>
            <person name="Muyzer G."/>
            <person name="Woyke T."/>
        </authorList>
    </citation>
    <scope>NUCLEOTIDE SEQUENCE [LARGE SCALE GENOMIC DNA]</scope>
    <source>
        <strain evidence="5">DSM 19089 / UNIQEM U267 / AHT2</strain>
    </source>
</reference>
<dbReference type="PANTHER" id="PTHR48108">
    <property type="entry name" value="CBS DOMAIN-CONTAINING PROTEIN CBSX2, CHLOROPLASTIC"/>
    <property type="match status" value="1"/>
</dbReference>
<dbReference type="Gene3D" id="3.10.580.10">
    <property type="entry name" value="CBS-domain"/>
    <property type="match status" value="2"/>
</dbReference>
<gene>
    <name evidence="4" type="ordered locus">DaAHT2_0245</name>
</gene>
<evidence type="ECO:0000259" key="3">
    <source>
        <dbReference type="PROSITE" id="PS51371"/>
    </source>
</evidence>
<dbReference type="InterPro" id="IPR046342">
    <property type="entry name" value="CBS_dom_sf"/>
</dbReference>
<dbReference type="KEGG" id="dak:DaAHT2_0245"/>
<evidence type="ECO:0000256" key="2">
    <source>
        <dbReference type="PROSITE-ProRule" id="PRU00703"/>
    </source>
</evidence>
<dbReference type="SUPFAM" id="SSF54631">
    <property type="entry name" value="CBS-domain pair"/>
    <property type="match status" value="1"/>
</dbReference>
<feature type="domain" description="CBS" evidence="3">
    <location>
        <begin position="7"/>
        <end position="62"/>
    </location>
</feature>
<dbReference type="InterPro" id="IPR051462">
    <property type="entry name" value="CBS_domain-containing"/>
</dbReference>
<dbReference type="RefSeq" id="WP_013162487.1">
    <property type="nucleotide sequence ID" value="NC_014216.1"/>
</dbReference>
<dbReference type="InParanoid" id="D6Z6J7"/>